<protein>
    <recommendedName>
        <fullName evidence="2">glycerophosphodiester phosphodiesterase</fullName>
        <ecNumber evidence="2">3.1.4.46</ecNumber>
    </recommendedName>
</protein>
<dbReference type="AlphaFoldDB" id="A0A0B2SAR4"/>
<dbReference type="InterPro" id="IPR030395">
    <property type="entry name" value="GP_PDE_dom"/>
</dbReference>
<evidence type="ECO:0000259" key="8">
    <source>
        <dbReference type="PROSITE" id="PS51704"/>
    </source>
</evidence>
<dbReference type="Proteomes" id="UP000053555">
    <property type="component" value="Unassembled WGS sequence"/>
</dbReference>
<dbReference type="PANTHER" id="PTHR43620:SF7">
    <property type="entry name" value="GLYCEROPHOSPHODIESTER PHOSPHODIESTERASE GDPD5-RELATED"/>
    <property type="match status" value="1"/>
</dbReference>
<feature type="non-terminal residue" evidence="9">
    <location>
        <position position="1"/>
    </location>
</feature>
<evidence type="ECO:0000256" key="4">
    <source>
        <dbReference type="ARBA" id="ARBA00022798"/>
    </source>
</evidence>
<keyword evidence="6" id="KW-0325">Glycoprotein</keyword>
<dbReference type="PANTHER" id="PTHR43620">
    <property type="entry name" value="GLYCEROPHOSPHORYL DIESTER PHOSPHODIESTERASE"/>
    <property type="match status" value="1"/>
</dbReference>
<evidence type="ECO:0000256" key="3">
    <source>
        <dbReference type="ARBA" id="ARBA00022729"/>
    </source>
</evidence>
<dbReference type="EC" id="3.1.4.46" evidence="2"/>
<dbReference type="GO" id="GO:0008889">
    <property type="term" value="F:glycerophosphodiester phosphodiesterase activity"/>
    <property type="evidence" value="ECO:0007669"/>
    <property type="project" value="UniProtKB-EC"/>
</dbReference>
<comment type="catalytic activity">
    <reaction evidence="7">
        <text>a sn-glycero-3-phosphodiester + H2O = an alcohol + sn-glycerol 3-phosphate + H(+)</text>
        <dbReference type="Rhea" id="RHEA:12969"/>
        <dbReference type="ChEBI" id="CHEBI:15377"/>
        <dbReference type="ChEBI" id="CHEBI:15378"/>
        <dbReference type="ChEBI" id="CHEBI:30879"/>
        <dbReference type="ChEBI" id="CHEBI:57597"/>
        <dbReference type="ChEBI" id="CHEBI:83408"/>
        <dbReference type="EC" id="3.1.4.46"/>
    </reaction>
</comment>
<evidence type="ECO:0000256" key="7">
    <source>
        <dbReference type="ARBA" id="ARBA00047512"/>
    </source>
</evidence>
<name>A0A0B2SAR4_GLYSO</name>
<dbReference type="EMBL" id="KN645199">
    <property type="protein sequence ID" value="KHN41389.1"/>
    <property type="molecule type" value="Genomic_DNA"/>
</dbReference>
<evidence type="ECO:0000256" key="2">
    <source>
        <dbReference type="ARBA" id="ARBA00012247"/>
    </source>
</evidence>
<dbReference type="SUPFAM" id="SSF51695">
    <property type="entry name" value="PLC-like phosphodiesterases"/>
    <property type="match status" value="1"/>
</dbReference>
<sequence>SILNPFAKCRLFRNLPKNAGALLTLSYFLSLTKNQTSLSDVAIIVENATYLVDKQGLSVIDVVISALSKAGYDKPGSQKVYIQSTNSSVLLKFKEKTSYELVYKIDETVGDAANATVEDIKSFASSVVVNKDSVIPNNNQFLTTYTNIVPKLKIANLLVFVETFSSEFVSPAWDFFADEIVEINTYIEGAQIDGIITNFPKIVDRYRRNKCLGLGDNKPTYMEPVQPGGIFGLITKELFPPVEAM</sequence>
<dbReference type="PROSITE" id="PS51704">
    <property type="entry name" value="GP_PDE"/>
    <property type="match status" value="1"/>
</dbReference>
<dbReference type="InterPro" id="IPR017946">
    <property type="entry name" value="PLC-like_Pdiesterase_TIM-brl"/>
</dbReference>
<keyword evidence="5 9" id="KW-0378">Hydrolase</keyword>
<keyword evidence="3" id="KW-0732">Signal</keyword>
<dbReference type="Pfam" id="PF03009">
    <property type="entry name" value="GDPD"/>
    <property type="match status" value="1"/>
</dbReference>
<evidence type="ECO:0000256" key="5">
    <source>
        <dbReference type="ARBA" id="ARBA00022801"/>
    </source>
</evidence>
<dbReference type="GO" id="GO:0006629">
    <property type="term" value="P:lipid metabolic process"/>
    <property type="evidence" value="ECO:0007669"/>
    <property type="project" value="InterPro"/>
</dbReference>
<comment type="similarity">
    <text evidence="1">Belongs to the glycerophosphoryl diester phosphodiesterase family.</text>
</comment>
<evidence type="ECO:0000256" key="6">
    <source>
        <dbReference type="ARBA" id="ARBA00023180"/>
    </source>
</evidence>
<accession>A0A0B2SAR4</accession>
<evidence type="ECO:0000256" key="1">
    <source>
        <dbReference type="ARBA" id="ARBA00007277"/>
    </source>
</evidence>
<dbReference type="Gene3D" id="3.20.20.190">
    <property type="entry name" value="Phosphatidylinositol (PI) phosphodiesterase"/>
    <property type="match status" value="1"/>
</dbReference>
<reference evidence="9" key="1">
    <citation type="submission" date="2014-07" db="EMBL/GenBank/DDBJ databases">
        <title>Identification of a novel salt tolerance gene in wild soybean by whole-genome sequencing.</title>
        <authorList>
            <person name="Lam H.-M."/>
            <person name="Qi X."/>
            <person name="Li M.-W."/>
            <person name="Liu X."/>
            <person name="Xie M."/>
            <person name="Ni M."/>
            <person name="Xu X."/>
        </authorList>
    </citation>
    <scope>NUCLEOTIDE SEQUENCE [LARGE SCALE GENOMIC DNA]</scope>
    <source>
        <tissue evidence="9">Root</tissue>
    </source>
</reference>
<feature type="domain" description="GP-PDE" evidence="8">
    <location>
        <begin position="1"/>
        <end position="207"/>
    </location>
</feature>
<dbReference type="FunFam" id="3.20.20.190:FF:000011">
    <property type="entry name" value="Glycerophosphodiester phosphodiesterase GDPDL3"/>
    <property type="match status" value="1"/>
</dbReference>
<proteinExistence type="inferred from homology"/>
<gene>
    <name evidence="9" type="ORF">glysoja_032575</name>
</gene>
<organism evidence="9">
    <name type="scientific">Glycine soja</name>
    <name type="common">Wild soybean</name>
    <dbReference type="NCBI Taxonomy" id="3848"/>
    <lineage>
        <taxon>Eukaryota</taxon>
        <taxon>Viridiplantae</taxon>
        <taxon>Streptophyta</taxon>
        <taxon>Embryophyta</taxon>
        <taxon>Tracheophyta</taxon>
        <taxon>Spermatophyta</taxon>
        <taxon>Magnoliopsida</taxon>
        <taxon>eudicotyledons</taxon>
        <taxon>Gunneridae</taxon>
        <taxon>Pentapetalae</taxon>
        <taxon>rosids</taxon>
        <taxon>fabids</taxon>
        <taxon>Fabales</taxon>
        <taxon>Fabaceae</taxon>
        <taxon>Papilionoideae</taxon>
        <taxon>50 kb inversion clade</taxon>
        <taxon>NPAAA clade</taxon>
        <taxon>indigoferoid/millettioid clade</taxon>
        <taxon>Phaseoleae</taxon>
        <taxon>Glycine</taxon>
        <taxon>Glycine subgen. Soja</taxon>
    </lineage>
</organism>
<keyword evidence="4" id="KW-0319">Glycerol metabolism</keyword>
<evidence type="ECO:0000313" key="9">
    <source>
        <dbReference type="EMBL" id="KHN41389.1"/>
    </source>
</evidence>
<dbReference type="GO" id="GO:0006071">
    <property type="term" value="P:glycerol metabolic process"/>
    <property type="evidence" value="ECO:0007669"/>
    <property type="project" value="UniProtKB-KW"/>
</dbReference>